<feature type="transmembrane region" description="Helical" evidence="1">
    <location>
        <begin position="46"/>
        <end position="64"/>
    </location>
</feature>
<keyword evidence="1" id="KW-0472">Membrane</keyword>
<sequence>MIESLQGLHAPFIPSWVGVWVFAFLGGMATAFIKIGDIDGRLSYPFVSKPLIGTVTGVAIAMIINGQAEPPPVNLAFWSFFGSVCSTPIMTGFLVFISDQKRQNELYKSAQDKFVPWSKKGERDE</sequence>
<proteinExistence type="predicted"/>
<keyword evidence="3" id="KW-1185">Reference proteome</keyword>
<keyword evidence="1" id="KW-1133">Transmembrane helix</keyword>
<dbReference type="Proteomes" id="UP001163632">
    <property type="component" value="Chromosome"/>
</dbReference>
<feature type="transmembrane region" description="Helical" evidence="1">
    <location>
        <begin position="76"/>
        <end position="97"/>
    </location>
</feature>
<protein>
    <submittedName>
        <fullName evidence="2">Uncharacterized protein</fullName>
    </submittedName>
</protein>
<keyword evidence="1" id="KW-0812">Transmembrane</keyword>
<gene>
    <name evidence="2" type="ORF">LP092_08585</name>
</gene>
<evidence type="ECO:0000313" key="2">
    <source>
        <dbReference type="EMBL" id="UZA02053.1"/>
    </source>
</evidence>
<dbReference type="RefSeq" id="WP_264684443.1">
    <property type="nucleotide sequence ID" value="NZ_CP087798.1"/>
</dbReference>
<dbReference type="EMBL" id="CP087830">
    <property type="protein sequence ID" value="UZA02053.1"/>
    <property type="molecule type" value="Genomic_DNA"/>
</dbReference>
<reference evidence="2" key="1">
    <citation type="journal article" date="2022" name="BMC Microbiol.">
        <title>Whole genome sequencing of Moraxella bovis strains from North America reveals two genotypes with different genetic determinants.</title>
        <authorList>
            <person name="Wynn E.L."/>
            <person name="Hille M.M."/>
            <person name="Loy J.D."/>
            <person name="Schuller G."/>
            <person name="Kuhn K.L."/>
            <person name="Dickey A.M."/>
            <person name="Bono J.L."/>
            <person name="Clawson M.L."/>
        </authorList>
    </citation>
    <scope>NUCLEOTIDE SEQUENCE</scope>
    <source>
        <strain evidence="2">SAM102599</strain>
    </source>
</reference>
<name>A0ABY6M2U5_MORBO</name>
<evidence type="ECO:0000313" key="3">
    <source>
        <dbReference type="Proteomes" id="UP001163632"/>
    </source>
</evidence>
<accession>A0ABY6M2U5</accession>
<organism evidence="2 3">
    <name type="scientific">Moraxella bovis</name>
    <dbReference type="NCBI Taxonomy" id="476"/>
    <lineage>
        <taxon>Bacteria</taxon>
        <taxon>Pseudomonadati</taxon>
        <taxon>Pseudomonadota</taxon>
        <taxon>Gammaproteobacteria</taxon>
        <taxon>Moraxellales</taxon>
        <taxon>Moraxellaceae</taxon>
        <taxon>Moraxella</taxon>
    </lineage>
</organism>
<feature type="transmembrane region" description="Helical" evidence="1">
    <location>
        <begin position="12"/>
        <end position="34"/>
    </location>
</feature>
<evidence type="ECO:0000256" key="1">
    <source>
        <dbReference type="SAM" id="Phobius"/>
    </source>
</evidence>